<comment type="subcellular location">
    <subcellularLocation>
        <location evidence="1">Nucleus</location>
    </subcellularLocation>
</comment>
<keyword evidence="2" id="KW-0804">Transcription</keyword>
<dbReference type="InterPro" id="IPR005571">
    <property type="entry name" value="RNA_pol_Rpb5_N"/>
</dbReference>
<comment type="caution">
    <text evidence="7">The sequence shown here is derived from an EMBL/GenBank/DDBJ whole genome shotgun (WGS) entry which is preliminary data.</text>
</comment>
<evidence type="ECO:0000313" key="8">
    <source>
        <dbReference type="Proteomes" id="UP000265515"/>
    </source>
</evidence>
<dbReference type="SUPFAM" id="SSF53036">
    <property type="entry name" value="Eukaryotic RPB5 N-terminal domain"/>
    <property type="match status" value="1"/>
</dbReference>
<feature type="domain" description="RNA polymerase subunit H/Rpb5 C-terminal" evidence="5">
    <location>
        <begin position="136"/>
        <end position="191"/>
    </location>
</feature>
<accession>A0A388JJK6</accession>
<dbReference type="GO" id="GO:0042797">
    <property type="term" value="P:tRNA transcription by RNA polymerase III"/>
    <property type="evidence" value="ECO:0007669"/>
    <property type="project" value="TreeGrafter"/>
</dbReference>
<dbReference type="InterPro" id="IPR036710">
    <property type="entry name" value="RNA_pol_Rpb5_N_sf"/>
</dbReference>
<organism evidence="7 8">
    <name type="scientific">Chara braunii</name>
    <name type="common">Braun's stonewort</name>
    <dbReference type="NCBI Taxonomy" id="69332"/>
    <lineage>
        <taxon>Eukaryota</taxon>
        <taxon>Viridiplantae</taxon>
        <taxon>Streptophyta</taxon>
        <taxon>Charophyceae</taxon>
        <taxon>Charales</taxon>
        <taxon>Characeae</taxon>
        <taxon>Chara</taxon>
    </lineage>
</organism>
<dbReference type="GO" id="GO:0006366">
    <property type="term" value="P:transcription by RNA polymerase II"/>
    <property type="evidence" value="ECO:0007669"/>
    <property type="project" value="TreeGrafter"/>
</dbReference>
<gene>
    <name evidence="7" type="ORF">CBR_g74217</name>
</gene>
<dbReference type="GO" id="GO:0003677">
    <property type="term" value="F:DNA binding"/>
    <property type="evidence" value="ECO:0007669"/>
    <property type="project" value="InterPro"/>
</dbReference>
<dbReference type="SUPFAM" id="SSF55287">
    <property type="entry name" value="RPB5-like RNA polymerase subunit"/>
    <property type="match status" value="1"/>
</dbReference>
<dbReference type="GO" id="GO:0003899">
    <property type="term" value="F:DNA-directed RNA polymerase activity"/>
    <property type="evidence" value="ECO:0007669"/>
    <property type="project" value="InterPro"/>
</dbReference>
<dbReference type="FunFam" id="3.40.1340.10:FF:000001">
    <property type="entry name" value="DNA-directed RNA polymerases I, II, and III subunit RPABC1"/>
    <property type="match status" value="1"/>
</dbReference>
<dbReference type="STRING" id="69332.A0A388JJK6"/>
<dbReference type="InterPro" id="IPR014381">
    <property type="entry name" value="Arch_Rpo5/euc_Rpb5"/>
</dbReference>
<dbReference type="GO" id="GO:0005666">
    <property type="term" value="C:RNA polymerase III complex"/>
    <property type="evidence" value="ECO:0007669"/>
    <property type="project" value="TreeGrafter"/>
</dbReference>
<keyword evidence="3" id="KW-0539">Nucleus</keyword>
<evidence type="ECO:0000256" key="4">
    <source>
        <dbReference type="ARBA" id="ARBA00025765"/>
    </source>
</evidence>
<evidence type="ECO:0000313" key="7">
    <source>
        <dbReference type="EMBL" id="GBG41301.1"/>
    </source>
</evidence>
<dbReference type="EMBL" id="BFEA01002352">
    <property type="protein sequence ID" value="GBG41301.1"/>
    <property type="molecule type" value="Genomic_DNA"/>
</dbReference>
<reference evidence="7 8" key="1">
    <citation type="journal article" date="2018" name="Cell">
        <title>The Chara Genome: Secondary Complexity and Implications for Plant Terrestrialization.</title>
        <authorList>
            <person name="Nishiyama T."/>
            <person name="Sakayama H."/>
            <person name="Vries J.D."/>
            <person name="Buschmann H."/>
            <person name="Saint-Marcoux D."/>
            <person name="Ullrich K.K."/>
            <person name="Haas F.B."/>
            <person name="Vanderstraeten L."/>
            <person name="Becker D."/>
            <person name="Lang D."/>
            <person name="Vosolsobe S."/>
            <person name="Rombauts S."/>
            <person name="Wilhelmsson P.K.I."/>
            <person name="Janitza P."/>
            <person name="Kern R."/>
            <person name="Heyl A."/>
            <person name="Rumpler F."/>
            <person name="Villalobos L.I.A.C."/>
            <person name="Clay J.M."/>
            <person name="Skokan R."/>
            <person name="Toyoda A."/>
            <person name="Suzuki Y."/>
            <person name="Kagoshima H."/>
            <person name="Schijlen E."/>
            <person name="Tajeshwar N."/>
            <person name="Catarino B."/>
            <person name="Hetherington A.J."/>
            <person name="Saltykova A."/>
            <person name="Bonnot C."/>
            <person name="Breuninger H."/>
            <person name="Symeonidi A."/>
            <person name="Radhakrishnan G.V."/>
            <person name="Van Nieuwerburgh F."/>
            <person name="Deforce D."/>
            <person name="Chang C."/>
            <person name="Karol K.G."/>
            <person name="Hedrich R."/>
            <person name="Ulvskov P."/>
            <person name="Glockner G."/>
            <person name="Delwiche C.F."/>
            <person name="Petrasek J."/>
            <person name="Van de Peer Y."/>
            <person name="Friml J."/>
            <person name="Beilby M."/>
            <person name="Dolan L."/>
            <person name="Kohara Y."/>
            <person name="Sugano S."/>
            <person name="Fujiyama A."/>
            <person name="Delaux P.-M."/>
            <person name="Quint M."/>
            <person name="TheiBen G."/>
            <person name="Hagemann M."/>
            <person name="Harholt J."/>
            <person name="Dunand C."/>
            <person name="Zachgo S."/>
            <person name="Langdale J."/>
            <person name="Maumus F."/>
            <person name="Straeten D.V.D."/>
            <person name="Gould S.B."/>
            <person name="Rensing S.A."/>
        </authorList>
    </citation>
    <scope>NUCLEOTIDE SEQUENCE [LARGE SCALE GENOMIC DNA]</scope>
    <source>
        <strain evidence="7 8">S276</strain>
    </source>
</reference>
<dbReference type="Gene3D" id="3.40.1340.10">
    <property type="entry name" value="RNA polymerase, Rpb5, N-terminal domain"/>
    <property type="match status" value="1"/>
</dbReference>
<evidence type="ECO:0000256" key="2">
    <source>
        <dbReference type="ARBA" id="ARBA00023163"/>
    </source>
</evidence>
<dbReference type="PIRSF" id="PIRSF000747">
    <property type="entry name" value="RPB5"/>
    <property type="match status" value="1"/>
</dbReference>
<evidence type="ECO:0000256" key="3">
    <source>
        <dbReference type="ARBA" id="ARBA00023242"/>
    </source>
</evidence>
<dbReference type="Gene3D" id="3.90.940.20">
    <property type="entry name" value="RPB5-like RNA polymerase subunit"/>
    <property type="match status" value="1"/>
</dbReference>
<comment type="similarity">
    <text evidence="4">Belongs to the archaeal Rpo5/eukaryotic RPB5 RNA polymerase subunit family.</text>
</comment>
<evidence type="ECO:0000256" key="1">
    <source>
        <dbReference type="ARBA" id="ARBA00004123"/>
    </source>
</evidence>
<feature type="domain" description="RNA polymerase Rpb5 N-terminal" evidence="6">
    <location>
        <begin position="9"/>
        <end position="93"/>
    </location>
</feature>
<dbReference type="Pfam" id="PF01191">
    <property type="entry name" value="RNA_pol_Rpb5_C"/>
    <property type="match status" value="1"/>
</dbReference>
<dbReference type="GO" id="GO:0005736">
    <property type="term" value="C:RNA polymerase I complex"/>
    <property type="evidence" value="ECO:0007669"/>
    <property type="project" value="TreeGrafter"/>
</dbReference>
<evidence type="ECO:0000259" key="6">
    <source>
        <dbReference type="Pfam" id="PF03871"/>
    </source>
</evidence>
<protein>
    <recommendedName>
        <fullName evidence="9">RNA polymerase subunit H/Rpb5 C-terminal domain-containing protein</fullName>
    </recommendedName>
</protein>
<evidence type="ECO:0000259" key="5">
    <source>
        <dbReference type="Pfam" id="PF01191"/>
    </source>
</evidence>
<dbReference type="Pfam" id="PF03871">
    <property type="entry name" value="RNA_pol_Rpb5_N"/>
    <property type="match status" value="1"/>
</dbReference>
<proteinExistence type="inferred from homology"/>
<dbReference type="Gramene" id="GBG41301">
    <property type="protein sequence ID" value="GBG41301"/>
    <property type="gene ID" value="CBR_g74217"/>
</dbReference>
<dbReference type="GO" id="GO:0005665">
    <property type="term" value="C:RNA polymerase II, core complex"/>
    <property type="evidence" value="ECO:0007669"/>
    <property type="project" value="TreeGrafter"/>
</dbReference>
<dbReference type="PANTHER" id="PTHR10535">
    <property type="entry name" value="DNA-DIRECTED RNA POLYMERASES I, II, AND III SUBUNIT RPABC1"/>
    <property type="match status" value="1"/>
</dbReference>
<dbReference type="PANTHER" id="PTHR10535:SF0">
    <property type="entry name" value="DNA-DIRECTED RNA POLYMERASES I, II, AND III SUBUNIT RPABC1"/>
    <property type="match status" value="1"/>
</dbReference>
<name>A0A388JJK6_CHABU</name>
<feature type="non-terminal residue" evidence="7">
    <location>
        <position position="191"/>
    </location>
</feature>
<keyword evidence="8" id="KW-1185">Reference proteome</keyword>
<dbReference type="OMA" id="QLPRINH"/>
<dbReference type="Proteomes" id="UP000265515">
    <property type="component" value="Unassembled WGS sequence"/>
</dbReference>
<dbReference type="OrthoDB" id="248779at2759"/>
<sequence length="191" mass="22136">MDLLPAEEQHFLRMFMIRKTVMEMLRDRGYLVSDGEVRMSRSEFEAAFGRDPNRESLTITVHKLEDTAQRISVFFPEDEMIRSGTVRDYVGRMHQMGVDRAVLVGRKKITPPAKKAIEEARTQHHIEVFLEEELLINVRDHGLVPQHIILSQQEQRALLCKYAVKATQLPRINHDDPVAKYFGLKKGQVVK</sequence>
<evidence type="ECO:0008006" key="9">
    <source>
        <dbReference type="Google" id="ProtNLM"/>
    </source>
</evidence>
<dbReference type="InterPro" id="IPR000783">
    <property type="entry name" value="RNA_pol_subH/Rpb5_C"/>
</dbReference>
<dbReference type="AlphaFoldDB" id="A0A388JJK6"/>
<dbReference type="InterPro" id="IPR035913">
    <property type="entry name" value="RPB5-like_sf"/>
</dbReference>
<dbReference type="GO" id="GO:0006362">
    <property type="term" value="P:transcription elongation by RNA polymerase I"/>
    <property type="evidence" value="ECO:0007669"/>
    <property type="project" value="TreeGrafter"/>
</dbReference>